<evidence type="ECO:0000313" key="3">
    <source>
        <dbReference type="Proteomes" id="UP000184251"/>
    </source>
</evidence>
<dbReference type="STRING" id="1120975.SAMN02746064_01925"/>
<feature type="coiled-coil region" evidence="1">
    <location>
        <begin position="4"/>
        <end position="54"/>
    </location>
</feature>
<protein>
    <submittedName>
        <fullName evidence="2">Predicted nucleic acid-binding protein, contains Zn-ribbon domain</fullName>
    </submittedName>
</protein>
<dbReference type="Proteomes" id="UP000184251">
    <property type="component" value="Unassembled WGS sequence"/>
</dbReference>
<evidence type="ECO:0000256" key="1">
    <source>
        <dbReference type="SAM" id="Coils"/>
    </source>
</evidence>
<name>A0A1M4Z2Q5_9FIRM</name>
<gene>
    <name evidence="2" type="ORF">SAMN02746064_01925</name>
</gene>
<reference evidence="2 3" key="1">
    <citation type="submission" date="2016-11" db="EMBL/GenBank/DDBJ databases">
        <authorList>
            <person name="Jaros S."/>
            <person name="Januszkiewicz K."/>
            <person name="Wedrychowicz H."/>
        </authorList>
    </citation>
    <scope>NUCLEOTIDE SEQUENCE [LARGE SCALE GENOMIC DNA]</scope>
    <source>
        <strain evidence="2 3">DSM 14828</strain>
    </source>
</reference>
<feature type="coiled-coil region" evidence="1">
    <location>
        <begin position="94"/>
        <end position="149"/>
    </location>
</feature>
<keyword evidence="1" id="KW-0175">Coiled coil</keyword>
<dbReference type="Gene3D" id="1.10.287.1490">
    <property type="match status" value="1"/>
</dbReference>
<proteinExistence type="predicted"/>
<sequence length="246" mass="28764">MKNNIKKLLELQLLEDEISVLEKDSGIRDIKNQIDSLKRNYNKITEKMQEIFDQYKKTQIQLVKEKEAFSSIEKQIKECEDHLYEGSFKKMKTLNSLQHDLEVQKIKREECAKEISRLQNQIKIDKLNLKNLKDKSTEIKDDIQKLNKELLVKEDMTKDELAGINLKIQSAKKDIPKDALNEYYFKRQKIYPVIVECHDGICGGCNMQLSIIFNHTVTHGEESQGFVCENCGRMIYISSEPLCNKM</sequence>
<keyword evidence="3" id="KW-1185">Reference proteome</keyword>
<dbReference type="EMBL" id="FQTU01000015">
    <property type="protein sequence ID" value="SHF12245.1"/>
    <property type="molecule type" value="Genomic_DNA"/>
</dbReference>
<dbReference type="OrthoDB" id="9795058at2"/>
<organism evidence="2 3">
    <name type="scientific">Alkalibacter saccharofermentans DSM 14828</name>
    <dbReference type="NCBI Taxonomy" id="1120975"/>
    <lineage>
        <taxon>Bacteria</taxon>
        <taxon>Bacillati</taxon>
        <taxon>Bacillota</taxon>
        <taxon>Clostridia</taxon>
        <taxon>Eubacteriales</taxon>
        <taxon>Eubacteriaceae</taxon>
        <taxon>Alkalibacter</taxon>
    </lineage>
</organism>
<evidence type="ECO:0000313" key="2">
    <source>
        <dbReference type="EMBL" id="SHF12245.1"/>
    </source>
</evidence>
<dbReference type="AlphaFoldDB" id="A0A1M4Z2Q5"/>
<accession>A0A1M4Z2Q5</accession>
<dbReference type="RefSeq" id="WP_073271439.1">
    <property type="nucleotide sequence ID" value="NZ_FQTU01000015.1"/>
</dbReference>